<evidence type="ECO:0000256" key="8">
    <source>
        <dbReference type="ARBA" id="ARBA00023136"/>
    </source>
</evidence>
<feature type="transmembrane region" description="Helical" evidence="10">
    <location>
        <begin position="337"/>
        <end position="358"/>
    </location>
</feature>
<dbReference type="Pfam" id="PF01554">
    <property type="entry name" value="MatE"/>
    <property type="match status" value="2"/>
</dbReference>
<dbReference type="Proteomes" id="UP000512167">
    <property type="component" value="Chromosome"/>
</dbReference>
<dbReference type="PANTHER" id="PTHR43823:SF3">
    <property type="entry name" value="MULTIDRUG EXPORT PROTEIN MEPA"/>
    <property type="match status" value="1"/>
</dbReference>
<accession>A0A7L6N6J2</accession>
<dbReference type="AlphaFoldDB" id="A0A7L6N6J2"/>
<dbReference type="InterPro" id="IPR051327">
    <property type="entry name" value="MATE_MepA_subfamily"/>
</dbReference>
<evidence type="ECO:0000313" key="11">
    <source>
        <dbReference type="EMBL" id="QLY40877.1"/>
    </source>
</evidence>
<reference evidence="11 12" key="1">
    <citation type="submission" date="2020-04" db="EMBL/GenBank/DDBJ databases">
        <authorList>
            <person name="Zheng R.K."/>
            <person name="Sun C.M."/>
        </authorList>
    </citation>
    <scope>NUCLEOTIDE SEQUENCE [LARGE SCALE GENOMIC DNA]</scope>
    <source>
        <strain evidence="12">zrk29</strain>
    </source>
</reference>
<dbReference type="PIRSF" id="PIRSF006603">
    <property type="entry name" value="DinF"/>
    <property type="match status" value="1"/>
</dbReference>
<evidence type="ECO:0000256" key="2">
    <source>
        <dbReference type="ARBA" id="ARBA00008417"/>
    </source>
</evidence>
<comment type="subcellular location">
    <subcellularLocation>
        <location evidence="1">Cell membrane</location>
        <topology evidence="1">Multi-pass membrane protein</topology>
    </subcellularLocation>
</comment>
<feature type="transmembrane region" description="Helical" evidence="10">
    <location>
        <begin position="408"/>
        <end position="430"/>
    </location>
</feature>
<feature type="transmembrane region" description="Helical" evidence="10">
    <location>
        <begin position="104"/>
        <end position="122"/>
    </location>
</feature>
<dbReference type="InterPro" id="IPR048279">
    <property type="entry name" value="MdtK-like"/>
</dbReference>
<feature type="transmembrane region" description="Helical" evidence="10">
    <location>
        <begin position="378"/>
        <end position="396"/>
    </location>
</feature>
<dbReference type="NCBIfam" id="TIGR00797">
    <property type="entry name" value="matE"/>
    <property type="match status" value="1"/>
</dbReference>
<keyword evidence="6 10" id="KW-0812">Transmembrane</keyword>
<dbReference type="EMBL" id="CP051151">
    <property type="protein sequence ID" value="QLY40877.1"/>
    <property type="molecule type" value="Genomic_DNA"/>
</dbReference>
<organism evidence="11 12">
    <name type="scientific">Hujiaoplasma nucleasis</name>
    <dbReference type="NCBI Taxonomy" id="2725268"/>
    <lineage>
        <taxon>Bacteria</taxon>
        <taxon>Bacillati</taxon>
        <taxon>Mycoplasmatota</taxon>
        <taxon>Mollicutes</taxon>
        <taxon>Candidatus Izemoplasmatales</taxon>
        <taxon>Hujiaoplasmataceae</taxon>
        <taxon>Hujiaoplasma</taxon>
    </lineage>
</organism>
<keyword evidence="7 10" id="KW-1133">Transmembrane helix</keyword>
<evidence type="ECO:0000256" key="10">
    <source>
        <dbReference type="SAM" id="Phobius"/>
    </source>
</evidence>
<name>A0A7L6N6J2_9MOLU</name>
<dbReference type="InterPro" id="IPR002528">
    <property type="entry name" value="MATE_fam"/>
</dbReference>
<feature type="transmembrane region" description="Helical" evidence="10">
    <location>
        <begin position="203"/>
        <end position="223"/>
    </location>
</feature>
<dbReference type="CDD" id="cd13143">
    <property type="entry name" value="MATE_MepA_like"/>
    <property type="match status" value="1"/>
</dbReference>
<proteinExistence type="inferred from homology"/>
<feature type="transmembrane region" description="Helical" evidence="10">
    <location>
        <begin position="436"/>
        <end position="455"/>
    </location>
</feature>
<dbReference type="KEGG" id="tbk:HF295_08415"/>
<dbReference type="PANTHER" id="PTHR43823">
    <property type="entry name" value="SPORULATION PROTEIN YKVU"/>
    <property type="match status" value="1"/>
</dbReference>
<dbReference type="GO" id="GO:0046677">
    <property type="term" value="P:response to antibiotic"/>
    <property type="evidence" value="ECO:0007669"/>
    <property type="project" value="UniProtKB-KW"/>
</dbReference>
<feature type="transmembrane region" description="Helical" evidence="10">
    <location>
        <begin position="21"/>
        <end position="41"/>
    </location>
</feature>
<dbReference type="GO" id="GO:0015297">
    <property type="term" value="F:antiporter activity"/>
    <property type="evidence" value="ECO:0007669"/>
    <property type="project" value="InterPro"/>
</dbReference>
<gene>
    <name evidence="11" type="ORF">HF295_08415</name>
</gene>
<keyword evidence="9" id="KW-0046">Antibiotic resistance</keyword>
<feature type="transmembrane region" description="Helical" evidence="10">
    <location>
        <begin position="171"/>
        <end position="191"/>
    </location>
</feature>
<keyword evidence="12" id="KW-1185">Reference proteome</keyword>
<dbReference type="GO" id="GO:0042910">
    <property type="term" value="F:xenobiotic transmembrane transporter activity"/>
    <property type="evidence" value="ECO:0007669"/>
    <property type="project" value="InterPro"/>
</dbReference>
<dbReference type="InterPro" id="IPR045070">
    <property type="entry name" value="MATE_MepA-like"/>
</dbReference>
<keyword evidence="4" id="KW-0813">Transport</keyword>
<feature type="transmembrane region" description="Helical" evidence="10">
    <location>
        <begin position="244"/>
        <end position="268"/>
    </location>
</feature>
<evidence type="ECO:0000256" key="9">
    <source>
        <dbReference type="ARBA" id="ARBA00023251"/>
    </source>
</evidence>
<evidence type="ECO:0000256" key="3">
    <source>
        <dbReference type="ARBA" id="ARBA00022106"/>
    </source>
</evidence>
<evidence type="ECO:0000313" key="12">
    <source>
        <dbReference type="Proteomes" id="UP000512167"/>
    </source>
</evidence>
<evidence type="ECO:0000256" key="6">
    <source>
        <dbReference type="ARBA" id="ARBA00022692"/>
    </source>
</evidence>
<evidence type="ECO:0000256" key="7">
    <source>
        <dbReference type="ARBA" id="ARBA00022989"/>
    </source>
</evidence>
<dbReference type="RefSeq" id="WP_312031729.1">
    <property type="nucleotide sequence ID" value="NZ_CP051151.1"/>
</dbReference>
<evidence type="ECO:0000256" key="5">
    <source>
        <dbReference type="ARBA" id="ARBA00022475"/>
    </source>
</evidence>
<dbReference type="GO" id="GO:0005886">
    <property type="term" value="C:plasma membrane"/>
    <property type="evidence" value="ECO:0007669"/>
    <property type="project" value="UniProtKB-SubCell"/>
</dbReference>
<sequence>MATSVNKKNETMLKEMNIKKLLIKLAIPSTLAMIVNALYNLVDTFFVSLGLGTDAIGALTIAYPIQLIVLAIGLMLGVGSASVFSRAFGRKDYDTMKKAVNTAIILNISLTLIISFITYIYLDDLLIFFGATSGNIAYARDYLLIILIALVPFSLGVMMNNLTRAEGRVKIAMWSLVIGAGLNIILDPIFIFDWGFNLGVKGAAYATLIGKTAAFIFIFLQAFSRKSSLRIDLKSIYKIDLSAAKEMILIGAPSFARVAMGSVLIILVNNLIKDYAPTEELATDYQAIYGVINRLIRFSLMPGFGLVQGMVPIVGYNFGAKTYRRVYGVISYASKLLFIYFTFALIMIMFFSEPLFSIFTKAEDATNIERFIDLGSKAFRIVAIGFSFVTYQVVLSSSYQAMGYPLRAFLVALSRRFILFIPFAILLTYIMGIDGIWWTFVVADVVTGTISFIVYKKEMLELKSIIVRL</sequence>
<protein>
    <recommendedName>
        <fullName evidence="3">Multidrug export protein MepA</fullName>
    </recommendedName>
</protein>
<feature type="transmembrane region" description="Helical" evidence="10">
    <location>
        <begin position="295"/>
        <end position="316"/>
    </location>
</feature>
<evidence type="ECO:0000256" key="4">
    <source>
        <dbReference type="ARBA" id="ARBA00022448"/>
    </source>
</evidence>
<keyword evidence="5" id="KW-1003">Cell membrane</keyword>
<feature type="transmembrane region" description="Helical" evidence="10">
    <location>
        <begin position="142"/>
        <end position="159"/>
    </location>
</feature>
<keyword evidence="8 10" id="KW-0472">Membrane</keyword>
<evidence type="ECO:0000256" key="1">
    <source>
        <dbReference type="ARBA" id="ARBA00004651"/>
    </source>
</evidence>
<comment type="similarity">
    <text evidence="2">Belongs to the multi antimicrobial extrusion (MATE) (TC 2.A.66.1) family. MepA subfamily.</text>
</comment>
<feature type="transmembrane region" description="Helical" evidence="10">
    <location>
        <begin position="61"/>
        <end position="84"/>
    </location>
</feature>